<evidence type="ECO:0000259" key="2">
    <source>
        <dbReference type="Pfam" id="PF01408"/>
    </source>
</evidence>
<dbReference type="InterPro" id="IPR036291">
    <property type="entry name" value="NAD(P)-bd_dom_sf"/>
</dbReference>
<feature type="domain" description="GFO/IDH/MocA-like oxidoreductase" evidence="3">
    <location>
        <begin position="153"/>
        <end position="273"/>
    </location>
</feature>
<dbReference type="PANTHER" id="PTHR43249">
    <property type="entry name" value="UDP-N-ACETYL-2-AMINO-2-DEOXY-D-GLUCURONATE OXIDASE"/>
    <property type="match status" value="1"/>
</dbReference>
<dbReference type="Gene3D" id="3.30.360.10">
    <property type="entry name" value="Dihydrodipicolinate Reductase, domain 2"/>
    <property type="match status" value="1"/>
</dbReference>
<dbReference type="SUPFAM" id="SSF55347">
    <property type="entry name" value="Glyceraldehyde-3-phosphate dehydrogenase-like, C-terminal domain"/>
    <property type="match status" value="1"/>
</dbReference>
<feature type="region of interest" description="Disordered" evidence="1">
    <location>
        <begin position="354"/>
        <end position="375"/>
    </location>
</feature>
<evidence type="ECO:0000259" key="3">
    <source>
        <dbReference type="Pfam" id="PF22725"/>
    </source>
</evidence>
<sequence>MQSSSSQTLSLAILGVGAVGTIHLRSAQAMDGVEVVAAADPVPDHRERAVRDGVARPRVYDDYATLLDLESDRERAALDAVVVALPPHLHREALEAAAAAGVDAFVEKPFARTTAEADAMLAAAADAGISVGVDHTLRYQPDLRNLNGSYVEGRVGHVPYASMTRLNDGLLGKPPADGPPTDWALDPDTAGGGALLDLGIHCFDVLEWLFGDLEVLDATVDRTLDLPIEDAATVFLRAPETETSISLHCGTYQWEELPEVNTRLRLEGITGTLENEAFLPSNFHVSAARSAATNVVRRATGREPDVYGPTFYLQAHYRALRDFLRAIRRGETPPVTGVDGRRCLALAERALELAGESDETDHVRPREPLEPEGKR</sequence>
<dbReference type="SUPFAM" id="SSF51735">
    <property type="entry name" value="NAD(P)-binding Rossmann-fold domains"/>
    <property type="match status" value="1"/>
</dbReference>
<dbReference type="PANTHER" id="PTHR43249:SF1">
    <property type="entry name" value="D-GLUCOSIDE 3-DEHYDROGENASE"/>
    <property type="match status" value="1"/>
</dbReference>
<dbReference type="Proteomes" id="UP001320972">
    <property type="component" value="Unassembled WGS sequence"/>
</dbReference>
<feature type="domain" description="Gfo/Idh/MocA-like oxidoreductase N-terminal" evidence="2">
    <location>
        <begin position="11"/>
        <end position="135"/>
    </location>
</feature>
<keyword evidence="6" id="KW-1185">Reference proteome</keyword>
<evidence type="ECO:0000256" key="1">
    <source>
        <dbReference type="SAM" id="MobiDB-lite"/>
    </source>
</evidence>
<dbReference type="Gene3D" id="3.40.50.720">
    <property type="entry name" value="NAD(P)-binding Rossmann-like Domain"/>
    <property type="match status" value="1"/>
</dbReference>
<dbReference type="InterPro" id="IPR052515">
    <property type="entry name" value="Gfo/Idh/MocA_Oxidoreductase"/>
</dbReference>
<reference evidence="4 6" key="1">
    <citation type="submission" date="2022-09" db="EMBL/GenBank/DDBJ databases">
        <title>Enrichment on poylsaccharides allowed isolation of novel metabolic and taxonomic groups of Haloarchaea.</title>
        <authorList>
            <person name="Sorokin D.Y."/>
            <person name="Elcheninov A.G."/>
            <person name="Khizhniak T.V."/>
            <person name="Kolganova T.V."/>
            <person name="Kublanov I.V."/>
        </authorList>
    </citation>
    <scope>NUCLEOTIDE SEQUENCE</scope>
    <source>
        <strain evidence="5 6">AArc-m2/3/4</strain>
        <strain evidence="4">AArc-xg1-1</strain>
    </source>
</reference>
<dbReference type="InterPro" id="IPR055170">
    <property type="entry name" value="GFO_IDH_MocA-like_dom"/>
</dbReference>
<dbReference type="Pfam" id="PF01408">
    <property type="entry name" value="GFO_IDH_MocA"/>
    <property type="match status" value="1"/>
</dbReference>
<evidence type="ECO:0000313" key="4">
    <source>
        <dbReference type="EMBL" id="MCU4742712.1"/>
    </source>
</evidence>
<evidence type="ECO:0000313" key="6">
    <source>
        <dbReference type="Proteomes" id="UP001320972"/>
    </source>
</evidence>
<dbReference type="InterPro" id="IPR000683">
    <property type="entry name" value="Gfo/Idh/MocA-like_OxRdtase_N"/>
</dbReference>
<dbReference type="Proteomes" id="UP001321018">
    <property type="component" value="Unassembled WGS sequence"/>
</dbReference>
<dbReference type="RefSeq" id="WP_338004532.1">
    <property type="nucleotide sequence ID" value="NZ_JAOPKA010000010.1"/>
</dbReference>
<feature type="compositionally biased region" description="Basic and acidic residues" evidence="1">
    <location>
        <begin position="360"/>
        <end position="375"/>
    </location>
</feature>
<evidence type="ECO:0000313" key="7">
    <source>
        <dbReference type="Proteomes" id="UP001321018"/>
    </source>
</evidence>
<dbReference type="AlphaFoldDB" id="A0AAP2Z0Q1"/>
<dbReference type="GO" id="GO:0000166">
    <property type="term" value="F:nucleotide binding"/>
    <property type="evidence" value="ECO:0007669"/>
    <property type="project" value="InterPro"/>
</dbReference>
<dbReference type="EMBL" id="JAOPKB010000010">
    <property type="protein sequence ID" value="MCU4974191.1"/>
    <property type="molecule type" value="Genomic_DNA"/>
</dbReference>
<gene>
    <name evidence="5" type="ORF">OB955_15800</name>
    <name evidence="4" type="ORF">OB960_15060</name>
</gene>
<accession>A0AAP2Z0Q1</accession>
<comment type="caution">
    <text evidence="4">The sequence shown here is derived from an EMBL/GenBank/DDBJ whole genome shotgun (WGS) entry which is preliminary data.</text>
</comment>
<dbReference type="Pfam" id="PF22725">
    <property type="entry name" value="GFO_IDH_MocA_C3"/>
    <property type="match status" value="1"/>
</dbReference>
<proteinExistence type="predicted"/>
<name>A0AAP2Z0Q1_9EURY</name>
<organism evidence="4 7">
    <name type="scientific">Natronoglomus mannanivorans</name>
    <dbReference type="NCBI Taxonomy" id="2979990"/>
    <lineage>
        <taxon>Archaea</taxon>
        <taxon>Methanobacteriati</taxon>
        <taxon>Methanobacteriota</taxon>
        <taxon>Stenosarchaea group</taxon>
        <taxon>Halobacteria</taxon>
        <taxon>Halobacteriales</taxon>
        <taxon>Natrialbaceae</taxon>
        <taxon>Natronoglomus</taxon>
    </lineage>
</organism>
<evidence type="ECO:0000313" key="5">
    <source>
        <dbReference type="EMBL" id="MCU4974191.1"/>
    </source>
</evidence>
<dbReference type="EMBL" id="JAOPKA010000010">
    <property type="protein sequence ID" value="MCU4742712.1"/>
    <property type="molecule type" value="Genomic_DNA"/>
</dbReference>
<protein>
    <submittedName>
        <fullName evidence="4">Gfo/Idh/MocA family oxidoreductase</fullName>
    </submittedName>
</protein>